<sequence length="289" mass="31649">MKLTHFLMMGAAMTTALPTLAAPLPQKTTVGMTQPRFNDLAAQCTNAVHPNTLQAVARVESGFNPYAIGVVKGRLQRQPRTLAEAVATAKSLHAQGKNFSMGLMQVNRYNLAAYGLNYETVFEPCKNINAGAKILKSCFDRAGGKGQAALQKAFSCYYSGNFKFGFKSDFKGQPPYVTKIIMSALNNSQNQTIRFSGSLKVNHTATDLSKNQLVASVPPIQQAQRQPETAQYIPMPAEYQNAQTPVSDEKPVVVAAQKPPPPPPEWDVFAYAEYREKYGGNKPEWDISP</sequence>
<dbReference type="STRING" id="1120980.GCA_000745955_01329"/>
<evidence type="ECO:0000313" key="4">
    <source>
        <dbReference type="EMBL" id="SSY70696.1"/>
    </source>
</evidence>
<reference evidence="4 5" key="1">
    <citation type="submission" date="2018-06" db="EMBL/GenBank/DDBJ databases">
        <authorList>
            <consortium name="Pathogen Informatics"/>
            <person name="Doyle S."/>
        </authorList>
    </citation>
    <scope>NUCLEOTIDE SEQUENCE [LARGE SCALE GENOMIC DNA]</scope>
    <source>
        <strain evidence="4 5">NCTC10283</strain>
    </source>
</reference>
<dbReference type="CDD" id="cd16892">
    <property type="entry name" value="LT_VirB1-like"/>
    <property type="match status" value="1"/>
</dbReference>
<keyword evidence="5" id="KW-1185">Reference proteome</keyword>
<proteinExistence type="predicted"/>
<feature type="chain" id="PRO_5016847007" evidence="2">
    <location>
        <begin position="22"/>
        <end position="289"/>
    </location>
</feature>
<dbReference type="InterPro" id="IPR023346">
    <property type="entry name" value="Lysozyme-like_dom_sf"/>
</dbReference>
<dbReference type="Gene3D" id="1.10.530.10">
    <property type="match status" value="1"/>
</dbReference>
<keyword evidence="2" id="KW-0732">Signal</keyword>
<gene>
    <name evidence="4" type="ORF">NCTC10283_00805</name>
</gene>
<dbReference type="SUPFAM" id="SSF53955">
    <property type="entry name" value="Lysozyme-like"/>
    <property type="match status" value="1"/>
</dbReference>
<name>A0A376BLZ4_9NEIS</name>
<dbReference type="AlphaFoldDB" id="A0A376BLZ4"/>
<dbReference type="OrthoDB" id="8565485at2"/>
<organism evidence="4 5">
    <name type="scientific">Alysiella crassa</name>
    <dbReference type="NCBI Taxonomy" id="153491"/>
    <lineage>
        <taxon>Bacteria</taxon>
        <taxon>Pseudomonadati</taxon>
        <taxon>Pseudomonadota</taxon>
        <taxon>Betaproteobacteria</taxon>
        <taxon>Neisseriales</taxon>
        <taxon>Neisseriaceae</taxon>
        <taxon>Alysiella</taxon>
    </lineage>
</organism>
<accession>A0A376BLZ4</accession>
<evidence type="ECO:0000259" key="3">
    <source>
        <dbReference type="Pfam" id="PF01464"/>
    </source>
</evidence>
<feature type="domain" description="Transglycosylase SLT" evidence="3">
    <location>
        <begin position="41"/>
        <end position="161"/>
    </location>
</feature>
<dbReference type="EMBL" id="UFSO01000002">
    <property type="protein sequence ID" value="SSY70696.1"/>
    <property type="molecule type" value="Genomic_DNA"/>
</dbReference>
<evidence type="ECO:0000256" key="2">
    <source>
        <dbReference type="SAM" id="SignalP"/>
    </source>
</evidence>
<protein>
    <submittedName>
        <fullName evidence="4">Type IV secretion system lytic transglycosylase VirB1</fullName>
    </submittedName>
</protein>
<dbReference type="Pfam" id="PF01464">
    <property type="entry name" value="SLT"/>
    <property type="match status" value="1"/>
</dbReference>
<feature type="region of interest" description="Disordered" evidence="1">
    <location>
        <begin position="243"/>
        <end position="266"/>
    </location>
</feature>
<evidence type="ECO:0000256" key="1">
    <source>
        <dbReference type="SAM" id="MobiDB-lite"/>
    </source>
</evidence>
<dbReference type="InterPro" id="IPR008258">
    <property type="entry name" value="Transglycosylase_SLT_dom_1"/>
</dbReference>
<dbReference type="RefSeq" id="WP_034292895.1">
    <property type="nucleotide sequence ID" value="NZ_CP091519.2"/>
</dbReference>
<dbReference type="Proteomes" id="UP000254209">
    <property type="component" value="Unassembled WGS sequence"/>
</dbReference>
<feature type="signal peptide" evidence="2">
    <location>
        <begin position="1"/>
        <end position="21"/>
    </location>
</feature>
<evidence type="ECO:0000313" key="5">
    <source>
        <dbReference type="Proteomes" id="UP000254209"/>
    </source>
</evidence>